<name>A0A9D4FVI9_DREPO</name>
<reference evidence="1" key="1">
    <citation type="journal article" date="2019" name="bioRxiv">
        <title>The Genome of the Zebra Mussel, Dreissena polymorpha: A Resource for Invasive Species Research.</title>
        <authorList>
            <person name="McCartney M.A."/>
            <person name="Auch B."/>
            <person name="Kono T."/>
            <person name="Mallez S."/>
            <person name="Zhang Y."/>
            <person name="Obille A."/>
            <person name="Becker A."/>
            <person name="Abrahante J.E."/>
            <person name="Garbe J."/>
            <person name="Badalamenti J.P."/>
            <person name="Herman A."/>
            <person name="Mangelson H."/>
            <person name="Liachko I."/>
            <person name="Sullivan S."/>
            <person name="Sone E.D."/>
            <person name="Koren S."/>
            <person name="Silverstein K.A.T."/>
            <person name="Beckman K.B."/>
            <person name="Gohl D.M."/>
        </authorList>
    </citation>
    <scope>NUCLEOTIDE SEQUENCE</scope>
    <source>
        <strain evidence="1">Duluth1</strain>
        <tissue evidence="1">Whole animal</tissue>
    </source>
</reference>
<organism evidence="1 2">
    <name type="scientific">Dreissena polymorpha</name>
    <name type="common">Zebra mussel</name>
    <name type="synonym">Mytilus polymorpha</name>
    <dbReference type="NCBI Taxonomy" id="45954"/>
    <lineage>
        <taxon>Eukaryota</taxon>
        <taxon>Metazoa</taxon>
        <taxon>Spiralia</taxon>
        <taxon>Lophotrochozoa</taxon>
        <taxon>Mollusca</taxon>
        <taxon>Bivalvia</taxon>
        <taxon>Autobranchia</taxon>
        <taxon>Heteroconchia</taxon>
        <taxon>Euheterodonta</taxon>
        <taxon>Imparidentia</taxon>
        <taxon>Neoheterodontei</taxon>
        <taxon>Myida</taxon>
        <taxon>Dreissenoidea</taxon>
        <taxon>Dreissenidae</taxon>
        <taxon>Dreissena</taxon>
    </lineage>
</organism>
<comment type="caution">
    <text evidence="1">The sequence shown here is derived from an EMBL/GenBank/DDBJ whole genome shotgun (WGS) entry which is preliminary data.</text>
</comment>
<dbReference type="Proteomes" id="UP000828390">
    <property type="component" value="Unassembled WGS sequence"/>
</dbReference>
<evidence type="ECO:0000313" key="2">
    <source>
        <dbReference type="Proteomes" id="UP000828390"/>
    </source>
</evidence>
<protein>
    <submittedName>
        <fullName evidence="1">Uncharacterized protein</fullName>
    </submittedName>
</protein>
<gene>
    <name evidence="1" type="ORF">DPMN_132658</name>
</gene>
<dbReference type="AlphaFoldDB" id="A0A9D4FVI9"/>
<sequence>MSVIANYGPLVDGALNEEVVKRSLKVICERGVSIVGVINMIKSLDVKAEDVDAVAAGPPGASTYDVVFKTADKLSEFLIRLKSDQVVFKLHKYVLESYGSQVVTLRVHWLPVFL</sequence>
<keyword evidence="2" id="KW-1185">Reference proteome</keyword>
<reference evidence="1" key="2">
    <citation type="submission" date="2020-11" db="EMBL/GenBank/DDBJ databases">
        <authorList>
            <person name="McCartney M.A."/>
            <person name="Auch B."/>
            <person name="Kono T."/>
            <person name="Mallez S."/>
            <person name="Becker A."/>
            <person name="Gohl D.M."/>
            <person name="Silverstein K.A.T."/>
            <person name="Koren S."/>
            <person name="Bechman K.B."/>
            <person name="Herman A."/>
            <person name="Abrahante J.E."/>
            <person name="Garbe J."/>
        </authorList>
    </citation>
    <scope>NUCLEOTIDE SEQUENCE</scope>
    <source>
        <strain evidence="1">Duluth1</strain>
        <tissue evidence="1">Whole animal</tissue>
    </source>
</reference>
<dbReference type="EMBL" id="JAIWYP010000006">
    <property type="protein sequence ID" value="KAH3804374.1"/>
    <property type="molecule type" value="Genomic_DNA"/>
</dbReference>
<accession>A0A9D4FVI9</accession>
<evidence type="ECO:0000313" key="1">
    <source>
        <dbReference type="EMBL" id="KAH3804374.1"/>
    </source>
</evidence>
<proteinExistence type="predicted"/>